<evidence type="ECO:0000256" key="1">
    <source>
        <dbReference type="SAM" id="Phobius"/>
    </source>
</evidence>
<feature type="transmembrane region" description="Helical" evidence="1">
    <location>
        <begin position="63"/>
        <end position="79"/>
    </location>
</feature>
<dbReference type="Pfam" id="PF19617">
    <property type="entry name" value="DUF6122"/>
    <property type="match status" value="1"/>
</dbReference>
<comment type="caution">
    <text evidence="2">The sequence shown here is derived from an EMBL/GenBank/DDBJ whole genome shotgun (WGS) entry which is preliminary data.</text>
</comment>
<sequence>MLQSIVHYSLHFLAIGAIAYWYDKEQWKRNWLILVLTMLVDLDHVFATPLFDPNRCGIGYHPLHSEIAILGYILGVLLIKNKLFKLIFIGLLFHMITDSIDCIWMFSDCNDCYLRSEIYKTVQFFRK</sequence>
<evidence type="ECO:0000313" key="2">
    <source>
        <dbReference type="EMBL" id="TXD94928.1"/>
    </source>
</evidence>
<dbReference type="AlphaFoldDB" id="A0A5C6ZVL7"/>
<dbReference type="EMBL" id="VORY01000003">
    <property type="protein sequence ID" value="TXD94928.1"/>
    <property type="molecule type" value="Genomic_DNA"/>
</dbReference>
<keyword evidence="1" id="KW-1133">Transmembrane helix</keyword>
<dbReference type="OrthoDB" id="289051at2"/>
<accession>A0A5C6ZVL7</accession>
<dbReference type="Proteomes" id="UP000321367">
    <property type="component" value="Unassembled WGS sequence"/>
</dbReference>
<evidence type="ECO:0000313" key="3">
    <source>
        <dbReference type="Proteomes" id="UP000321367"/>
    </source>
</evidence>
<evidence type="ECO:0008006" key="4">
    <source>
        <dbReference type="Google" id="ProtNLM"/>
    </source>
</evidence>
<gene>
    <name evidence="2" type="ORF">ES724_05130</name>
</gene>
<protein>
    <recommendedName>
        <fullName evidence="4">Metal-dependent hydrolase</fullName>
    </recommendedName>
</protein>
<keyword evidence="1" id="KW-0812">Transmembrane</keyword>
<reference evidence="2 3" key="1">
    <citation type="submission" date="2019-08" db="EMBL/GenBank/DDBJ databases">
        <title>Genome sequence of Gillisia hiemivivida IC154 (type strain).</title>
        <authorList>
            <person name="Bowman J.P."/>
        </authorList>
    </citation>
    <scope>NUCLEOTIDE SEQUENCE [LARGE SCALE GENOMIC DNA]</scope>
    <source>
        <strain evidence="2 3">IC154</strain>
    </source>
</reference>
<feature type="transmembrane region" description="Helical" evidence="1">
    <location>
        <begin position="6"/>
        <end position="22"/>
    </location>
</feature>
<proteinExistence type="predicted"/>
<dbReference type="InterPro" id="IPR046125">
    <property type="entry name" value="DUF6122"/>
</dbReference>
<keyword evidence="1" id="KW-0472">Membrane</keyword>
<feature type="transmembrane region" description="Helical" evidence="1">
    <location>
        <begin position="31"/>
        <end position="51"/>
    </location>
</feature>
<name>A0A5C6ZVL7_9FLAO</name>
<keyword evidence="3" id="KW-1185">Reference proteome</keyword>
<organism evidence="2 3">
    <name type="scientific">Gillisia hiemivivida</name>
    <dbReference type="NCBI Taxonomy" id="291190"/>
    <lineage>
        <taxon>Bacteria</taxon>
        <taxon>Pseudomonadati</taxon>
        <taxon>Bacteroidota</taxon>
        <taxon>Flavobacteriia</taxon>
        <taxon>Flavobacteriales</taxon>
        <taxon>Flavobacteriaceae</taxon>
        <taxon>Gillisia</taxon>
    </lineage>
</organism>